<evidence type="ECO:0000313" key="1">
    <source>
        <dbReference type="EMBL" id="KAL3866713.1"/>
    </source>
</evidence>
<feature type="non-terminal residue" evidence="1">
    <location>
        <position position="1"/>
    </location>
</feature>
<reference evidence="1 2" key="1">
    <citation type="submission" date="2024-11" db="EMBL/GenBank/DDBJ databases">
        <title>Chromosome-level genome assembly of the freshwater bivalve Anodonta woodiana.</title>
        <authorList>
            <person name="Chen X."/>
        </authorList>
    </citation>
    <scope>NUCLEOTIDE SEQUENCE [LARGE SCALE GENOMIC DNA]</scope>
    <source>
        <strain evidence="1">MN2024</strain>
        <tissue evidence="1">Gills</tissue>
    </source>
</reference>
<evidence type="ECO:0000313" key="2">
    <source>
        <dbReference type="Proteomes" id="UP001634394"/>
    </source>
</evidence>
<proteinExistence type="predicted"/>
<accession>A0ABD3W1X4</accession>
<feature type="non-terminal residue" evidence="1">
    <location>
        <position position="58"/>
    </location>
</feature>
<name>A0ABD3W1X4_SINWO</name>
<keyword evidence="2" id="KW-1185">Reference proteome</keyword>
<protein>
    <submittedName>
        <fullName evidence="1">Uncharacterized protein</fullName>
    </submittedName>
</protein>
<comment type="caution">
    <text evidence="1">The sequence shown here is derived from an EMBL/GenBank/DDBJ whole genome shotgun (WGS) entry which is preliminary data.</text>
</comment>
<dbReference type="Proteomes" id="UP001634394">
    <property type="component" value="Unassembled WGS sequence"/>
</dbReference>
<organism evidence="1 2">
    <name type="scientific">Sinanodonta woodiana</name>
    <name type="common">Chinese pond mussel</name>
    <name type="synonym">Anodonta woodiana</name>
    <dbReference type="NCBI Taxonomy" id="1069815"/>
    <lineage>
        <taxon>Eukaryota</taxon>
        <taxon>Metazoa</taxon>
        <taxon>Spiralia</taxon>
        <taxon>Lophotrochozoa</taxon>
        <taxon>Mollusca</taxon>
        <taxon>Bivalvia</taxon>
        <taxon>Autobranchia</taxon>
        <taxon>Heteroconchia</taxon>
        <taxon>Palaeoheterodonta</taxon>
        <taxon>Unionida</taxon>
        <taxon>Unionoidea</taxon>
        <taxon>Unionidae</taxon>
        <taxon>Unioninae</taxon>
        <taxon>Sinanodonta</taxon>
    </lineage>
</organism>
<sequence length="58" mass="6802">PLLQIFHEKSKGSRGRLPSLGSYPFREKKEEVRQVFLFTNHLLLTTRAKENGRLHLVK</sequence>
<dbReference type="AlphaFoldDB" id="A0ABD3W1X4"/>
<dbReference type="EMBL" id="JBJQND010000009">
    <property type="protein sequence ID" value="KAL3866713.1"/>
    <property type="molecule type" value="Genomic_DNA"/>
</dbReference>
<gene>
    <name evidence="1" type="ORF">ACJMK2_043994</name>
</gene>